<gene>
    <name evidence="1" type="ORF">H8E41_06185</name>
</gene>
<dbReference type="InterPro" id="IPR008869">
    <property type="entry name" value="MlaC/ttg2D"/>
</dbReference>
<dbReference type="InterPro" id="IPR042245">
    <property type="entry name" value="Tgt2/MlaC_sf"/>
</dbReference>
<dbReference type="Proteomes" id="UP000614424">
    <property type="component" value="Unassembled WGS sequence"/>
</dbReference>
<dbReference type="EMBL" id="JACNJZ010000091">
    <property type="protein sequence ID" value="MBC8317476.1"/>
    <property type="molecule type" value="Genomic_DNA"/>
</dbReference>
<protein>
    <submittedName>
        <fullName evidence="1">ABC transporter substrate-binding protein</fullName>
    </submittedName>
</protein>
<dbReference type="PANTHER" id="PTHR36573">
    <property type="entry name" value="INTERMEMBRANE PHOSPHOLIPID TRANSPORT SYSTEM BINDING PROTEIN MLAC"/>
    <property type="match status" value="1"/>
</dbReference>
<accession>A0A8J6NAZ1</accession>
<dbReference type="Pfam" id="PF05494">
    <property type="entry name" value="MlaC"/>
    <property type="match status" value="1"/>
</dbReference>
<proteinExistence type="predicted"/>
<evidence type="ECO:0000313" key="1">
    <source>
        <dbReference type="EMBL" id="MBC8317476.1"/>
    </source>
</evidence>
<dbReference type="AlphaFoldDB" id="A0A8J6NAZ1"/>
<reference evidence="1 2" key="1">
    <citation type="submission" date="2020-08" db="EMBL/GenBank/DDBJ databases">
        <title>Bridging the membrane lipid divide: bacteria of the FCB group superphylum have the potential to synthesize archaeal ether lipids.</title>
        <authorList>
            <person name="Villanueva L."/>
            <person name="Von Meijenfeldt F.A.B."/>
            <person name="Westbye A.B."/>
            <person name="Yadav S."/>
            <person name="Hopmans E.C."/>
            <person name="Dutilh B.E."/>
            <person name="Sinninghe Damste J.S."/>
        </authorList>
    </citation>
    <scope>NUCLEOTIDE SEQUENCE [LARGE SCALE GENOMIC DNA]</scope>
    <source>
        <strain evidence="1">NIOZ-UU47</strain>
    </source>
</reference>
<evidence type="ECO:0000313" key="2">
    <source>
        <dbReference type="Proteomes" id="UP000614424"/>
    </source>
</evidence>
<dbReference type="Gene3D" id="3.10.450.710">
    <property type="entry name" value="Tgt2/MlaC"/>
    <property type="match status" value="1"/>
</dbReference>
<organism evidence="1 2">
    <name type="scientific">Candidatus Desulfobia pelagia</name>
    <dbReference type="NCBI Taxonomy" id="2841692"/>
    <lineage>
        <taxon>Bacteria</taxon>
        <taxon>Pseudomonadati</taxon>
        <taxon>Thermodesulfobacteriota</taxon>
        <taxon>Desulfobulbia</taxon>
        <taxon>Desulfobulbales</taxon>
        <taxon>Desulfobulbaceae</taxon>
        <taxon>Candidatus Desulfobia</taxon>
    </lineage>
</organism>
<name>A0A8J6NAZ1_9BACT</name>
<sequence>MTAKLNEEKKYLMHDNYIRRVKKSSATRLRWPLFTLISSLLFLFFLQETVMASDEDAMQPIEASVEEILFVLNSNKETEWNKTRQKISIIIQKRFDFQEQSRLVLASHWEEITTEEKTQFISLFSTLQEHVYLNRLRDYSDEKVHFTKQIIKEDKAVVFSAIVKDTEEIPIVYRMKKKQNQWFVYDVIIDGVSLVKNYRKQFSSILEKEKFPGLIEKMEEKIEQITAAEEKT</sequence>
<dbReference type="PIRSF" id="PIRSF004649">
    <property type="entry name" value="MlaC"/>
    <property type="match status" value="1"/>
</dbReference>
<dbReference type="PANTHER" id="PTHR36573:SF1">
    <property type="entry name" value="INTERMEMBRANE PHOSPHOLIPID TRANSPORT SYSTEM BINDING PROTEIN MLAC"/>
    <property type="match status" value="1"/>
</dbReference>
<comment type="caution">
    <text evidence="1">The sequence shown here is derived from an EMBL/GenBank/DDBJ whole genome shotgun (WGS) entry which is preliminary data.</text>
</comment>